<dbReference type="AlphaFoldDB" id="A0A0F9L0I3"/>
<reference evidence="1" key="1">
    <citation type="journal article" date="2015" name="Nature">
        <title>Complex archaea that bridge the gap between prokaryotes and eukaryotes.</title>
        <authorList>
            <person name="Spang A."/>
            <person name="Saw J.H."/>
            <person name="Jorgensen S.L."/>
            <person name="Zaremba-Niedzwiedzka K."/>
            <person name="Martijn J."/>
            <person name="Lind A.E."/>
            <person name="van Eijk R."/>
            <person name="Schleper C."/>
            <person name="Guy L."/>
            <person name="Ettema T.J."/>
        </authorList>
    </citation>
    <scope>NUCLEOTIDE SEQUENCE</scope>
</reference>
<proteinExistence type="predicted"/>
<organism evidence="1">
    <name type="scientific">marine sediment metagenome</name>
    <dbReference type="NCBI Taxonomy" id="412755"/>
    <lineage>
        <taxon>unclassified sequences</taxon>
        <taxon>metagenomes</taxon>
        <taxon>ecological metagenomes</taxon>
    </lineage>
</organism>
<protein>
    <submittedName>
        <fullName evidence="1">Uncharacterized protein</fullName>
    </submittedName>
</protein>
<accession>A0A0F9L0I3</accession>
<name>A0A0F9L0I3_9ZZZZ</name>
<evidence type="ECO:0000313" key="1">
    <source>
        <dbReference type="EMBL" id="KKM88164.1"/>
    </source>
</evidence>
<dbReference type="EMBL" id="LAZR01006997">
    <property type="protein sequence ID" value="KKM88164.1"/>
    <property type="molecule type" value="Genomic_DNA"/>
</dbReference>
<gene>
    <name evidence="1" type="ORF">LCGC14_1261480</name>
</gene>
<comment type="caution">
    <text evidence="1">The sequence shown here is derived from an EMBL/GenBank/DDBJ whole genome shotgun (WGS) entry which is preliminary data.</text>
</comment>
<sequence>MPNWLQILKDYVDALESRLTAARAGYLDQLDFALQEAITALQTDLDNPAQYKADLTTLETRLSAIRAGYLDELAAANIPADIDTLLTRLSAVRAGYLDELAAANLPTDVAALNTLLTNGTYGLAALEALVDDLETRLTAVRAGYLDQLDFNLQEAIAAIPTTMVGTNNAALAASWTAALATALAAYTAARGAYLDELAAANIPADIDELKTSRGRQLFTMDFWSLPQEEVALVVAAGDKALPSVTVADLPGGATIVRAIAMFKFRMVENHTYAGVNSLDGAQEIQVAASVDAINFVTGQFTLAQDTREGGDVIIGAIDIAATVNGNGAYAFHWDLAKALQTGIKFNDIQMGIRIWYSV</sequence>